<comment type="caution">
    <text evidence="1">The sequence shown here is derived from an EMBL/GenBank/DDBJ whole genome shotgun (WGS) entry which is preliminary data.</text>
</comment>
<proteinExistence type="predicted"/>
<name>A0AC60Q129_IXOPE</name>
<evidence type="ECO:0000313" key="2">
    <source>
        <dbReference type="Proteomes" id="UP000805193"/>
    </source>
</evidence>
<accession>A0AC60Q129</accession>
<reference evidence="1 2" key="1">
    <citation type="journal article" date="2020" name="Cell">
        <title>Large-Scale Comparative Analyses of Tick Genomes Elucidate Their Genetic Diversity and Vector Capacities.</title>
        <authorList>
            <consortium name="Tick Genome and Microbiome Consortium (TIGMIC)"/>
            <person name="Jia N."/>
            <person name="Wang J."/>
            <person name="Shi W."/>
            <person name="Du L."/>
            <person name="Sun Y."/>
            <person name="Zhan W."/>
            <person name="Jiang J.F."/>
            <person name="Wang Q."/>
            <person name="Zhang B."/>
            <person name="Ji P."/>
            <person name="Bell-Sakyi L."/>
            <person name="Cui X.M."/>
            <person name="Yuan T.T."/>
            <person name="Jiang B.G."/>
            <person name="Yang W.F."/>
            <person name="Lam T.T."/>
            <person name="Chang Q.C."/>
            <person name="Ding S.J."/>
            <person name="Wang X.J."/>
            <person name="Zhu J.G."/>
            <person name="Ruan X.D."/>
            <person name="Zhao L."/>
            <person name="Wei J.T."/>
            <person name="Ye R.Z."/>
            <person name="Que T.C."/>
            <person name="Du C.H."/>
            <person name="Zhou Y.H."/>
            <person name="Cheng J.X."/>
            <person name="Dai P.F."/>
            <person name="Guo W.B."/>
            <person name="Han X.H."/>
            <person name="Huang E.J."/>
            <person name="Li L.F."/>
            <person name="Wei W."/>
            <person name="Gao Y.C."/>
            <person name="Liu J.Z."/>
            <person name="Shao H.Z."/>
            <person name="Wang X."/>
            <person name="Wang C.C."/>
            <person name="Yang T.C."/>
            <person name="Huo Q.B."/>
            <person name="Li W."/>
            <person name="Chen H.Y."/>
            <person name="Chen S.E."/>
            <person name="Zhou L.G."/>
            <person name="Ni X.B."/>
            <person name="Tian J.H."/>
            <person name="Sheng Y."/>
            <person name="Liu T."/>
            <person name="Pan Y.S."/>
            <person name="Xia L.Y."/>
            <person name="Li J."/>
            <person name="Zhao F."/>
            <person name="Cao W.C."/>
        </authorList>
    </citation>
    <scope>NUCLEOTIDE SEQUENCE [LARGE SCALE GENOMIC DNA]</scope>
    <source>
        <strain evidence="1">Iper-2018</strain>
    </source>
</reference>
<organism evidence="1 2">
    <name type="scientific">Ixodes persulcatus</name>
    <name type="common">Taiga tick</name>
    <dbReference type="NCBI Taxonomy" id="34615"/>
    <lineage>
        <taxon>Eukaryota</taxon>
        <taxon>Metazoa</taxon>
        <taxon>Ecdysozoa</taxon>
        <taxon>Arthropoda</taxon>
        <taxon>Chelicerata</taxon>
        <taxon>Arachnida</taxon>
        <taxon>Acari</taxon>
        <taxon>Parasitiformes</taxon>
        <taxon>Ixodida</taxon>
        <taxon>Ixodoidea</taxon>
        <taxon>Ixodidae</taxon>
        <taxon>Ixodinae</taxon>
        <taxon>Ixodes</taxon>
    </lineage>
</organism>
<dbReference type="EMBL" id="JABSTQ010009697">
    <property type="protein sequence ID" value="KAG0426649.1"/>
    <property type="molecule type" value="Genomic_DNA"/>
</dbReference>
<sequence>MVVSRGVVVALVSCLCLLLSASVHAQDEGTPKQSERWTGGRLLSTVRFAKVERGVRSFHFVLDLSPTVDISMWLHQALKGMRDSEGGPAANAHLVALFHRACKLLFYGVKPVFVFDGGVPQLKKQTLAARHQRRAALLADAQRKARLRLLTSRRNVGAHPSVRNPQVENDIYALPPLPPHWSKIYGEQEDEELSWSRPGVGLSPRELSLMDFDSEEFEELPAELRHEALRAMQHQQRWGRKKQLPKDSEAFSNYQLTQLMRKRRLESKANEARREMLRPEGLPLAEVYSVASEKGLRSLFHPLEQGTPQQTTTSAPLASNDGGVAEPNPITREQPKPEEDMKVPQPNTSASSDNAAVLQWLQEQTQKGSPDKRQDHALSESTVAANEDLQHDSSKQLTQPLQRHQVAPPHQPFVEKSQEADAASEASCEDDMIAAAVTESLLEDARVRKDVLPERTESGVDDIAGTSDHGGHASSKTDVLDTEVCDKTPPVDSWEVSDGEEEDACYSSDSNPPSETGESAQHAEEVTQHKPVQERPDVASTSQERSWKPLQLLPEEELKELENQERKQQRQATSMSDQLVTECQELLRMFGLPFVVSPGEAEAQCAWLEEQGLTQGTVTDDSDAWLFGARTVYRHLFASDRRPSVYRLQDLATQLGLNRQKLVAFALLCGSDYTAGVSGVGPITAMEVLSEFSGEDALQLLQNFRTWLERAKCEKVNPGSRTRSHLVRLTVEPGFPSAPVVRAYLEPSVDASKETFSWGTPNLDELRSYPLPCLSAARSRMALFTFGQRKLGWQREKLDDLLLPVLRRMGEKQSQTRMDQYLHVLQSPRKPKLFPSKRLCKALGKMADQPVYRAESEPQLSEESD</sequence>
<dbReference type="Proteomes" id="UP000805193">
    <property type="component" value="Unassembled WGS sequence"/>
</dbReference>
<protein>
    <submittedName>
        <fullName evidence="1">Uncharacterized protein</fullName>
    </submittedName>
</protein>
<gene>
    <name evidence="1" type="ORF">HPB47_026244</name>
</gene>
<keyword evidence="2" id="KW-1185">Reference proteome</keyword>
<evidence type="ECO:0000313" key="1">
    <source>
        <dbReference type="EMBL" id="KAG0426649.1"/>
    </source>
</evidence>